<dbReference type="Gramene" id="OPUNC01G07270.1">
    <property type="protein sequence ID" value="OPUNC01G07270.1"/>
    <property type="gene ID" value="OPUNC01G07270"/>
</dbReference>
<evidence type="ECO:0000256" key="2">
    <source>
        <dbReference type="SAM" id="SignalP"/>
    </source>
</evidence>
<dbReference type="EnsemblPlants" id="OPUNC01G07270.1">
    <property type="protein sequence ID" value="OPUNC01G07270.1"/>
    <property type="gene ID" value="OPUNC01G07270"/>
</dbReference>
<reference evidence="3" key="1">
    <citation type="submission" date="2015-04" db="UniProtKB">
        <authorList>
            <consortium name="EnsemblPlants"/>
        </authorList>
    </citation>
    <scope>IDENTIFICATION</scope>
</reference>
<reference evidence="3" key="2">
    <citation type="submission" date="2018-05" db="EMBL/GenBank/DDBJ databases">
        <title>OpunRS2 (Oryza punctata Reference Sequence Version 2).</title>
        <authorList>
            <person name="Zhang J."/>
            <person name="Kudrna D."/>
            <person name="Lee S."/>
            <person name="Talag J."/>
            <person name="Welchert J."/>
            <person name="Wing R.A."/>
        </authorList>
    </citation>
    <scope>NUCLEOTIDE SEQUENCE [LARGE SCALE GENOMIC DNA]</scope>
</reference>
<sequence length="162" mass="16880">MAPAGAAALALAAAVCFLLVAPAPARRPADLPPQAVLPVVPEAVDREAAAEPLLLPKPAVDADADLTTAAALAVLEEEGRGPARARSSLLCLVFRCDDGDEANAVAIRKSGVSQDGGWWPRTAWKGDDSDSESDSDCESDSDDEEEGEGGIVGWFWSLAHRF</sequence>
<feature type="chain" id="PRO_5002364068" evidence="2">
    <location>
        <begin position="26"/>
        <end position="162"/>
    </location>
</feature>
<proteinExistence type="predicted"/>
<dbReference type="HOGENOM" id="CLU_1629445_0_0_1"/>
<keyword evidence="2" id="KW-0732">Signal</keyword>
<dbReference type="eggNOG" id="ENOG502R3N7">
    <property type="taxonomic scope" value="Eukaryota"/>
</dbReference>
<feature type="region of interest" description="Disordered" evidence="1">
    <location>
        <begin position="118"/>
        <end position="149"/>
    </location>
</feature>
<organism evidence="3">
    <name type="scientific">Oryza punctata</name>
    <name type="common">Red rice</name>
    <dbReference type="NCBI Taxonomy" id="4537"/>
    <lineage>
        <taxon>Eukaryota</taxon>
        <taxon>Viridiplantae</taxon>
        <taxon>Streptophyta</taxon>
        <taxon>Embryophyta</taxon>
        <taxon>Tracheophyta</taxon>
        <taxon>Spermatophyta</taxon>
        <taxon>Magnoliopsida</taxon>
        <taxon>Liliopsida</taxon>
        <taxon>Poales</taxon>
        <taxon>Poaceae</taxon>
        <taxon>BOP clade</taxon>
        <taxon>Oryzoideae</taxon>
        <taxon>Oryzeae</taxon>
        <taxon>Oryzinae</taxon>
        <taxon>Oryza</taxon>
    </lineage>
</organism>
<feature type="compositionally biased region" description="Acidic residues" evidence="1">
    <location>
        <begin position="129"/>
        <end position="148"/>
    </location>
</feature>
<evidence type="ECO:0000313" key="4">
    <source>
        <dbReference type="Proteomes" id="UP000026962"/>
    </source>
</evidence>
<accession>A0A0E0JFN8</accession>
<keyword evidence="4" id="KW-1185">Reference proteome</keyword>
<dbReference type="AlphaFoldDB" id="A0A0E0JFN8"/>
<evidence type="ECO:0000313" key="3">
    <source>
        <dbReference type="EnsemblPlants" id="OPUNC01G07270.1"/>
    </source>
</evidence>
<dbReference type="Proteomes" id="UP000026962">
    <property type="component" value="Chromosome 1"/>
</dbReference>
<protein>
    <submittedName>
        <fullName evidence="3">Uncharacterized protein</fullName>
    </submittedName>
</protein>
<name>A0A0E0JFN8_ORYPU</name>
<evidence type="ECO:0000256" key="1">
    <source>
        <dbReference type="SAM" id="MobiDB-lite"/>
    </source>
</evidence>
<feature type="signal peptide" evidence="2">
    <location>
        <begin position="1"/>
        <end position="25"/>
    </location>
</feature>